<keyword evidence="6 8" id="KW-0472">Membrane</keyword>
<evidence type="ECO:0000313" key="12">
    <source>
        <dbReference type="EMBL" id="MDQ0320713.1"/>
    </source>
</evidence>
<dbReference type="SUPFAM" id="SSF50182">
    <property type="entry name" value="Sm-like ribonucleoproteins"/>
    <property type="match status" value="1"/>
</dbReference>
<dbReference type="InterPro" id="IPR049278">
    <property type="entry name" value="MS_channel_C"/>
</dbReference>
<keyword evidence="3" id="KW-1003">Cell membrane</keyword>
<evidence type="ECO:0000256" key="6">
    <source>
        <dbReference type="ARBA" id="ARBA00023136"/>
    </source>
</evidence>
<feature type="region of interest" description="Disordered" evidence="7">
    <location>
        <begin position="803"/>
        <end position="847"/>
    </location>
</feature>
<feature type="transmembrane region" description="Helical" evidence="8">
    <location>
        <begin position="537"/>
        <end position="560"/>
    </location>
</feature>
<sequence length="847" mass="91267">MTLRIRASLIAAFSFVFLATGHAQQQAIPQQPAQKSQPAADQAAPAASTQATEQLDQAAKELARLAEAIQKASGDDNRLAELKVEVDALGKRIIAISVATRPRLDEIKARLAELGDPPAEGSPAEADVVTEERKRLTAERGAINALTGTAENLSIRATKLSNSVTSMRRDLFTNAVLKHSEISWDLFRDASASLVTEGQALRRNVGSWLSFAWSYKRFALLASIFLSLCAALVLVSGTRRVLNPLTRQRFALEPPGYITRLTAAFWSTMVPTLVAAVFAASSYFFLNTFNVLRPDIAPLVSTVLALGVALTFVLRLARAVLAPRKPAWRLVNVSDRGASLLFQAIVVMAVVNGLDYLFGTISEVLSSPVLLTVAKSFIATIVIGIVLMLMALIHPMVPGQDEPESLGRPWPRAISLAFVLTGAVLILAALSGYVGLGRFISNQIVMTGAIFVTMYIGILSGKAIAKQNALGQTVVGQYLESRYKLEQVALDQAGLALGLAIYGLVALFFVPLILFQWGFKLADVESWAYRFFTDIRIGSITISIIGIAAGLCLFAAGYFATRAFQRWLDGSVMARSRVDAGVRNSIKTGVGYLGVGLAGLVGISAAGLDLSNLALVAGALSLGVGFGLQNIVSNFVSGLILLVERPFKVGDWVVTGTTEGFVKRISVRATEIETFQRQTIMVPNSLFINASVGNWTHRNKLGRTDIPVVVSYEAAPRRIMDLLLEIAEAHPLVLKNPQPLAVFSAFGDATMTFELRVYLADIVNGTGVRNDLRLAIFERFQQEGLGKPFNLPEVAPDELPAIAEDDVTDEAEPEDTVQRPAEQAAARGVTTRRPRRIVGPSSEPSEA</sequence>
<evidence type="ECO:0000256" key="3">
    <source>
        <dbReference type="ARBA" id="ARBA00022475"/>
    </source>
</evidence>
<dbReference type="InterPro" id="IPR011066">
    <property type="entry name" value="MscS_channel_C_sf"/>
</dbReference>
<feature type="transmembrane region" description="Helical" evidence="8">
    <location>
        <begin position="338"/>
        <end position="358"/>
    </location>
</feature>
<feature type="transmembrane region" description="Helical" evidence="8">
    <location>
        <begin position="440"/>
        <end position="458"/>
    </location>
</feature>
<keyword evidence="9" id="KW-0732">Signal</keyword>
<comment type="caution">
    <text evidence="12">The sequence shown here is derived from an EMBL/GenBank/DDBJ whole genome shotgun (WGS) entry which is preliminary data.</text>
</comment>
<dbReference type="InterPro" id="IPR052702">
    <property type="entry name" value="MscS-like_channel"/>
</dbReference>
<dbReference type="EMBL" id="JAUSVF010000001">
    <property type="protein sequence ID" value="MDQ0320713.1"/>
    <property type="molecule type" value="Genomic_DNA"/>
</dbReference>
<dbReference type="Pfam" id="PF00924">
    <property type="entry name" value="MS_channel_2nd"/>
    <property type="match status" value="1"/>
</dbReference>
<evidence type="ECO:0000256" key="9">
    <source>
        <dbReference type="SAM" id="SignalP"/>
    </source>
</evidence>
<keyword evidence="13" id="KW-1185">Reference proteome</keyword>
<feature type="transmembrane region" description="Helical" evidence="8">
    <location>
        <begin position="263"/>
        <end position="284"/>
    </location>
</feature>
<dbReference type="InterPro" id="IPR006686">
    <property type="entry name" value="MscS_channel_CS"/>
</dbReference>
<feature type="transmembrane region" description="Helical" evidence="8">
    <location>
        <begin position="218"/>
        <end position="242"/>
    </location>
</feature>
<feature type="domain" description="Mechanosensitive ion channel MscS" evidence="10">
    <location>
        <begin position="630"/>
        <end position="697"/>
    </location>
</feature>
<dbReference type="InterPro" id="IPR006685">
    <property type="entry name" value="MscS_channel_2nd"/>
</dbReference>
<feature type="transmembrane region" description="Helical" evidence="8">
    <location>
        <begin position="493"/>
        <end position="517"/>
    </location>
</feature>
<dbReference type="SUPFAM" id="SSF82861">
    <property type="entry name" value="Mechanosensitive channel protein MscS (YggB), transmembrane region"/>
    <property type="match status" value="1"/>
</dbReference>
<dbReference type="Gene3D" id="1.10.287.1260">
    <property type="match status" value="1"/>
</dbReference>
<dbReference type="Gene3D" id="3.30.70.100">
    <property type="match status" value="1"/>
</dbReference>
<proteinExistence type="inferred from homology"/>
<evidence type="ECO:0000256" key="7">
    <source>
        <dbReference type="SAM" id="MobiDB-lite"/>
    </source>
</evidence>
<organism evidence="12 13">
    <name type="scientific">Pararhizobium capsulatum DSM 1112</name>
    <dbReference type="NCBI Taxonomy" id="1121113"/>
    <lineage>
        <taxon>Bacteria</taxon>
        <taxon>Pseudomonadati</taxon>
        <taxon>Pseudomonadota</taxon>
        <taxon>Alphaproteobacteria</taxon>
        <taxon>Hyphomicrobiales</taxon>
        <taxon>Rhizobiaceae</taxon>
        <taxon>Rhizobium/Agrobacterium group</taxon>
        <taxon>Pararhizobium</taxon>
    </lineage>
</organism>
<name>A0ABU0BR41_9HYPH</name>
<evidence type="ECO:0000256" key="2">
    <source>
        <dbReference type="ARBA" id="ARBA00008017"/>
    </source>
</evidence>
<keyword evidence="5 8" id="KW-1133">Transmembrane helix</keyword>
<feature type="transmembrane region" description="Helical" evidence="8">
    <location>
        <begin position="296"/>
        <end position="317"/>
    </location>
</feature>
<comment type="subcellular location">
    <subcellularLocation>
        <location evidence="1">Cell membrane</location>
        <topology evidence="1">Multi-pass membrane protein</topology>
    </subcellularLocation>
</comment>
<dbReference type="Proteomes" id="UP001230207">
    <property type="component" value="Unassembled WGS sequence"/>
</dbReference>
<evidence type="ECO:0000313" key="13">
    <source>
        <dbReference type="Proteomes" id="UP001230207"/>
    </source>
</evidence>
<evidence type="ECO:0000259" key="10">
    <source>
        <dbReference type="Pfam" id="PF00924"/>
    </source>
</evidence>
<dbReference type="PROSITE" id="PS01246">
    <property type="entry name" value="UPF0003"/>
    <property type="match status" value="1"/>
</dbReference>
<protein>
    <submittedName>
        <fullName evidence="12">Small-conductance mechanosensitive channel</fullName>
    </submittedName>
</protein>
<evidence type="ECO:0000256" key="1">
    <source>
        <dbReference type="ARBA" id="ARBA00004651"/>
    </source>
</evidence>
<feature type="transmembrane region" description="Helical" evidence="8">
    <location>
        <begin position="614"/>
        <end position="643"/>
    </location>
</feature>
<evidence type="ECO:0000256" key="4">
    <source>
        <dbReference type="ARBA" id="ARBA00022692"/>
    </source>
</evidence>
<dbReference type="InterPro" id="IPR010920">
    <property type="entry name" value="LSM_dom_sf"/>
</dbReference>
<gene>
    <name evidence="12" type="ORF">QO002_002851</name>
</gene>
<evidence type="ECO:0000259" key="11">
    <source>
        <dbReference type="Pfam" id="PF21082"/>
    </source>
</evidence>
<evidence type="ECO:0000256" key="8">
    <source>
        <dbReference type="SAM" id="Phobius"/>
    </source>
</evidence>
<dbReference type="Gene3D" id="2.30.30.60">
    <property type="match status" value="1"/>
</dbReference>
<dbReference type="InterPro" id="IPR023408">
    <property type="entry name" value="MscS_beta-dom_sf"/>
</dbReference>
<keyword evidence="4 8" id="KW-0812">Transmembrane</keyword>
<dbReference type="Pfam" id="PF21082">
    <property type="entry name" value="MS_channel_3rd"/>
    <property type="match status" value="1"/>
</dbReference>
<comment type="similarity">
    <text evidence="2">Belongs to the MscS (TC 1.A.23) family.</text>
</comment>
<dbReference type="PANTHER" id="PTHR30347">
    <property type="entry name" value="POTASSIUM CHANNEL RELATED"/>
    <property type="match status" value="1"/>
</dbReference>
<feature type="domain" description="Mechanosensitive ion channel MscS C-terminal" evidence="11">
    <location>
        <begin position="706"/>
        <end position="785"/>
    </location>
</feature>
<dbReference type="PANTHER" id="PTHR30347:SF1">
    <property type="entry name" value="MECHANOSENSITIVE CHANNEL MSCK"/>
    <property type="match status" value="1"/>
</dbReference>
<reference evidence="12 13" key="1">
    <citation type="submission" date="2023-07" db="EMBL/GenBank/DDBJ databases">
        <title>Genomic Encyclopedia of Type Strains, Phase IV (KMG-IV): sequencing the most valuable type-strain genomes for metagenomic binning, comparative biology and taxonomic classification.</title>
        <authorList>
            <person name="Goeker M."/>
        </authorList>
    </citation>
    <scope>NUCLEOTIDE SEQUENCE [LARGE SCALE GENOMIC DNA]</scope>
    <source>
        <strain evidence="12 13">DSM 1112</strain>
    </source>
</reference>
<feature type="region of interest" description="Disordered" evidence="7">
    <location>
        <begin position="28"/>
        <end position="53"/>
    </location>
</feature>
<feature type="transmembrane region" description="Helical" evidence="8">
    <location>
        <begin position="370"/>
        <end position="393"/>
    </location>
</feature>
<accession>A0ABU0BR41</accession>
<feature type="signal peptide" evidence="9">
    <location>
        <begin position="1"/>
        <end position="23"/>
    </location>
</feature>
<feature type="transmembrane region" description="Helical" evidence="8">
    <location>
        <begin position="590"/>
        <end position="608"/>
    </location>
</feature>
<dbReference type="InterPro" id="IPR011014">
    <property type="entry name" value="MscS_channel_TM-2"/>
</dbReference>
<dbReference type="SUPFAM" id="SSF82689">
    <property type="entry name" value="Mechanosensitive channel protein MscS (YggB), C-terminal domain"/>
    <property type="match status" value="1"/>
</dbReference>
<feature type="compositionally biased region" description="Acidic residues" evidence="7">
    <location>
        <begin position="803"/>
        <end position="815"/>
    </location>
</feature>
<feature type="chain" id="PRO_5045212122" evidence="9">
    <location>
        <begin position="24"/>
        <end position="847"/>
    </location>
</feature>
<evidence type="ECO:0000256" key="5">
    <source>
        <dbReference type="ARBA" id="ARBA00022989"/>
    </source>
</evidence>
<feature type="transmembrane region" description="Helical" evidence="8">
    <location>
        <begin position="413"/>
        <end position="434"/>
    </location>
</feature>
<dbReference type="RefSeq" id="WP_307230710.1">
    <property type="nucleotide sequence ID" value="NZ_JAUSVF010000001.1"/>
</dbReference>